<sequence length="53" mass="6197">MSRSTSNCAKLCYEQLKISEENGKEIEKLKLRVEELLAKKMKSKIIQQKDNIK</sequence>
<keyword evidence="2" id="KW-1185">Reference proteome</keyword>
<accession>W6A679</accession>
<dbReference type="PATRIC" id="fig|1276246.3.peg.160"/>
<dbReference type="Proteomes" id="UP000019267">
    <property type="component" value="Chromosome"/>
</dbReference>
<protein>
    <submittedName>
        <fullName evidence="1">Uncharacterized protein</fullName>
    </submittedName>
</protein>
<evidence type="ECO:0000313" key="2">
    <source>
        <dbReference type="Proteomes" id="UP000019267"/>
    </source>
</evidence>
<evidence type="ECO:0000313" key="1">
    <source>
        <dbReference type="EMBL" id="AHI52502.1"/>
    </source>
</evidence>
<reference evidence="1 2" key="1">
    <citation type="journal article" date="2014" name="Genome Biol. Evol.">
        <title>Molecular evolution of the substrate utilization strategies and putative virulence factors in mosquito-associated Spiroplasma species.</title>
        <authorList>
            <person name="Chang T.H."/>
            <person name="Lo W.S."/>
            <person name="Ku C."/>
            <person name="Chen L.L."/>
            <person name="Kuo C.H."/>
        </authorList>
    </citation>
    <scope>NUCLEOTIDE SEQUENCE [LARGE SCALE GENOMIC DNA]</scope>
    <source>
        <strain evidence="1">AES-1</strain>
    </source>
</reference>
<name>W6A679_9MOLU</name>
<dbReference type="RefSeq" id="WP_158499954.1">
    <property type="nucleotide sequence ID" value="NZ_CP006681.1"/>
</dbReference>
<dbReference type="HOGENOM" id="CLU_3066356_0_0_14"/>
<dbReference type="EMBL" id="CP006681">
    <property type="protein sequence ID" value="AHI52502.1"/>
    <property type="molecule type" value="Genomic_DNA"/>
</dbReference>
<dbReference type="KEGG" id="scq:SCULI_v1c01610"/>
<organism evidence="1 2">
    <name type="scientific">Spiroplasma culicicola AES-1</name>
    <dbReference type="NCBI Taxonomy" id="1276246"/>
    <lineage>
        <taxon>Bacteria</taxon>
        <taxon>Bacillati</taxon>
        <taxon>Mycoplasmatota</taxon>
        <taxon>Mollicutes</taxon>
        <taxon>Entomoplasmatales</taxon>
        <taxon>Spiroplasmataceae</taxon>
        <taxon>Spiroplasma</taxon>
    </lineage>
</organism>
<proteinExistence type="predicted"/>
<gene>
    <name evidence="1" type="ORF">SCULI_v1c01610</name>
</gene>
<dbReference type="AlphaFoldDB" id="W6A679"/>